<dbReference type="Proteomes" id="UP001152320">
    <property type="component" value="Chromosome 6"/>
</dbReference>
<sequence length="489" mass="54172">MGNTNGVQFSRAKSNYSFPHYKWRPMKSPSNPTSSSWSGGNGDHEDNSHGQLAMVIDLARAYGVKRRDLQSVSLTTDCVFPPYDDSRLITCISIQGISPAARRVWIRSAVLLMEDVINIWYMNGQKKPSCGGPIIHDQKALLTIRKRNNWPVAASVRPSQDARFLCYPDSNHLEFRHVRNSSYVFVRDAIFKRSNYYKCICISPDDTRAVGIIAVNGDANLFVCSTDLFYLYWTRSCLKLFPRLAELGSLHNNTDMSCAFSPDGSLIAVTSSTGAMFLVSRYTLRLVTGVLPRRTPQSEHDVLLASAAAFDFHPLVASSLIACCTSDKMLALFSVSSERFTKLVLFEDCIGSPTVLKYNPTGTMLAMAGDNSNITIYNADTLDVHTIVDTTVPCPRCAAKIPLHNPGNLNPQQTTFLSANFSHDSMHIAASSTDGLVRVWKVPVVQTLLHLSRLTILKVTPIHKIYKLPLPDVLKSFIVCKPLETGSLN</sequence>
<name>A0A9Q1C9J4_HOLLE</name>
<dbReference type="PROSITE" id="PS50082">
    <property type="entry name" value="WD_REPEATS_2"/>
    <property type="match status" value="1"/>
</dbReference>
<evidence type="ECO:0000256" key="2">
    <source>
        <dbReference type="PROSITE-ProRule" id="PRU00221"/>
    </source>
</evidence>
<evidence type="ECO:0000313" key="4">
    <source>
        <dbReference type="EMBL" id="KAJ8040688.1"/>
    </source>
</evidence>
<feature type="domain" description="SOCS box" evidence="3">
    <location>
        <begin position="435"/>
        <end position="484"/>
    </location>
</feature>
<dbReference type="SMART" id="SM00320">
    <property type="entry name" value="WD40"/>
    <property type="match status" value="3"/>
</dbReference>
<dbReference type="Pfam" id="PF07525">
    <property type="entry name" value="SOCS_box"/>
    <property type="match status" value="1"/>
</dbReference>
<evidence type="ECO:0000313" key="5">
    <source>
        <dbReference type="Proteomes" id="UP001152320"/>
    </source>
</evidence>
<dbReference type="PROSITE" id="PS50225">
    <property type="entry name" value="SOCS"/>
    <property type="match status" value="1"/>
</dbReference>
<organism evidence="4 5">
    <name type="scientific">Holothuria leucospilota</name>
    <name type="common">Black long sea cucumber</name>
    <name type="synonym">Mertensiothuria leucospilota</name>
    <dbReference type="NCBI Taxonomy" id="206669"/>
    <lineage>
        <taxon>Eukaryota</taxon>
        <taxon>Metazoa</taxon>
        <taxon>Echinodermata</taxon>
        <taxon>Eleutherozoa</taxon>
        <taxon>Echinozoa</taxon>
        <taxon>Holothuroidea</taxon>
        <taxon>Aspidochirotacea</taxon>
        <taxon>Aspidochirotida</taxon>
        <taxon>Holothuriidae</taxon>
        <taxon>Holothuria</taxon>
    </lineage>
</organism>
<keyword evidence="2" id="KW-0853">WD repeat</keyword>
<dbReference type="PANTHER" id="PTHR15622">
    <property type="entry name" value="WD40 REPEAT PROTEIN"/>
    <property type="match status" value="1"/>
</dbReference>
<accession>A0A9Q1C9J4</accession>
<dbReference type="InterPro" id="IPR036322">
    <property type="entry name" value="WD40_repeat_dom_sf"/>
</dbReference>
<dbReference type="Pfam" id="PF00400">
    <property type="entry name" value="WD40"/>
    <property type="match status" value="1"/>
</dbReference>
<dbReference type="SUPFAM" id="SSF50978">
    <property type="entry name" value="WD40 repeat-like"/>
    <property type="match status" value="1"/>
</dbReference>
<gene>
    <name evidence="4" type="ORF">HOLleu_15052</name>
</gene>
<evidence type="ECO:0000256" key="1">
    <source>
        <dbReference type="ARBA" id="ARBA00022786"/>
    </source>
</evidence>
<dbReference type="GO" id="GO:0000209">
    <property type="term" value="P:protein polyubiquitination"/>
    <property type="evidence" value="ECO:0007669"/>
    <property type="project" value="TreeGrafter"/>
</dbReference>
<dbReference type="PANTHER" id="PTHR15622:SF2">
    <property type="entry name" value="U4_U6 SMALL NUCLEAR RIBONUCLEOPROTEIN PRP4"/>
    <property type="match status" value="1"/>
</dbReference>
<dbReference type="InterPro" id="IPR001496">
    <property type="entry name" value="SOCS_box"/>
</dbReference>
<evidence type="ECO:0000259" key="3">
    <source>
        <dbReference type="PROSITE" id="PS50225"/>
    </source>
</evidence>
<proteinExistence type="predicted"/>
<dbReference type="OrthoDB" id="2013972at2759"/>
<dbReference type="Gene3D" id="2.130.10.10">
    <property type="entry name" value="YVTN repeat-like/Quinoprotein amine dehydrogenase"/>
    <property type="match status" value="1"/>
</dbReference>
<keyword evidence="1" id="KW-0833">Ubl conjugation pathway</keyword>
<dbReference type="SMART" id="SM00253">
    <property type="entry name" value="SOCS"/>
    <property type="match status" value="1"/>
</dbReference>
<dbReference type="InterPro" id="IPR015943">
    <property type="entry name" value="WD40/YVTN_repeat-like_dom_sf"/>
</dbReference>
<dbReference type="InterPro" id="IPR051983">
    <property type="entry name" value="WSB_SOCS-box_domain"/>
</dbReference>
<reference evidence="4" key="1">
    <citation type="submission" date="2021-10" db="EMBL/GenBank/DDBJ databases">
        <title>Tropical sea cucumber genome reveals ecological adaptation and Cuvierian tubules defense mechanism.</title>
        <authorList>
            <person name="Chen T."/>
        </authorList>
    </citation>
    <scope>NUCLEOTIDE SEQUENCE</scope>
    <source>
        <strain evidence="4">Nanhai2018</strain>
        <tissue evidence="4">Muscle</tissue>
    </source>
</reference>
<dbReference type="GO" id="GO:0035556">
    <property type="term" value="P:intracellular signal transduction"/>
    <property type="evidence" value="ECO:0007669"/>
    <property type="project" value="InterPro"/>
</dbReference>
<dbReference type="InterPro" id="IPR001680">
    <property type="entry name" value="WD40_rpt"/>
</dbReference>
<feature type="repeat" description="WD" evidence="2">
    <location>
        <begin position="409"/>
        <end position="442"/>
    </location>
</feature>
<protein>
    <submittedName>
        <fullName evidence="4">WD repeat and SOCS box-containing protein 1</fullName>
    </submittedName>
</protein>
<dbReference type="SMART" id="SM00969">
    <property type="entry name" value="SOCS_box"/>
    <property type="match status" value="1"/>
</dbReference>
<dbReference type="EMBL" id="JAIZAY010000006">
    <property type="protein sequence ID" value="KAJ8040688.1"/>
    <property type="molecule type" value="Genomic_DNA"/>
</dbReference>
<dbReference type="AlphaFoldDB" id="A0A9Q1C9J4"/>
<dbReference type="InterPro" id="IPR036036">
    <property type="entry name" value="SOCS_box-like_dom_sf"/>
</dbReference>
<dbReference type="SUPFAM" id="SSF158235">
    <property type="entry name" value="SOCS box-like"/>
    <property type="match status" value="1"/>
</dbReference>
<comment type="caution">
    <text evidence="4">The sequence shown here is derived from an EMBL/GenBank/DDBJ whole genome shotgun (WGS) entry which is preliminary data.</text>
</comment>
<keyword evidence="5" id="KW-1185">Reference proteome</keyword>